<dbReference type="InterPro" id="IPR013083">
    <property type="entry name" value="Znf_RING/FYVE/PHD"/>
</dbReference>
<evidence type="ECO:0000256" key="7">
    <source>
        <dbReference type="ARBA" id="ARBA00022723"/>
    </source>
</evidence>
<dbReference type="EnsemblPlants" id="AUR62018985-RA">
    <property type="protein sequence ID" value="AUR62018985-RA:cds"/>
    <property type="gene ID" value="AUR62018985"/>
</dbReference>
<dbReference type="InterPro" id="IPR001841">
    <property type="entry name" value="Znf_RING"/>
</dbReference>
<comment type="subcellular location">
    <subcellularLocation>
        <location evidence="2">Membrane</location>
        <topology evidence="2">Single-pass membrane protein</topology>
    </subcellularLocation>
</comment>
<dbReference type="Gramene" id="AUR62018985-RA">
    <property type="protein sequence ID" value="AUR62018985-RA:cds"/>
    <property type="gene ID" value="AUR62018985"/>
</dbReference>
<evidence type="ECO:0000256" key="2">
    <source>
        <dbReference type="ARBA" id="ARBA00004167"/>
    </source>
</evidence>
<accession>A0A803LUU1</accession>
<sequence length="671" mass="74846">MPCTSHTHPHVNHLCFILVASVVVFTSPIKAQQPPPWPDSNQNYNSPMATALIVMIIVFFSVGFISVYLRHFLACFGFRAYGGGRRGVGNHIGGQTRHPPCGLDPTIINSFPTFLYSDVKVHRVGKTTSLECAICITEFTDNEILQLLPKCNHVFHPHCVGPWFASHVTCPVCRANLEIPVHDQRTINFHQRFEQPSSGDESEPSNHGLNQNDSHPRDVIVRVEPPPEITAKSPIQDIMKGLSESGRMIRLPRSHSTGHSLVEDSERFTLRLPDEVRNKLVNDGNQLCGLPAAIVSPRIGYRVSSVGCGTMQGKPDRWRFSMSPPFISRPGTRNRKLPWIAATQPYAYIYGGTQEGGEGDDGGIRRRENPRGLDPSITADFPTFLFSDVKVHLISKTTPLECAICLNEFVDHEHLRLLPRCSHVFHPHCISPWLASNLTCPVCRANLEIQVDRPNSPKSLAQVLLQPYEDELDTSSDQVSQPPRGDDQGDDVIVHVGSSPEVILKSPTLDTINGVGERRGFFPRSHSTGRSLVEDREKYTLRLPDELRNKLRNINNLSGLPPAMVSPRTGYRSRRSNSCATIPGKPDQWRFTMSPPFISRSGSTGMAEGSNSNNNNNLGVIMRSPRSFFKSMKSPKKSPLNRIVRCDDIGERSSDRLWCNPTSQEIELDHH</sequence>
<proteinExistence type="inferred from homology"/>
<evidence type="ECO:0000256" key="11">
    <source>
        <dbReference type="ARBA" id="ARBA00022989"/>
    </source>
</evidence>
<keyword evidence="5" id="KW-0808">Transferase</keyword>
<evidence type="ECO:0000256" key="4">
    <source>
        <dbReference type="ARBA" id="ARBA00012483"/>
    </source>
</evidence>
<evidence type="ECO:0000256" key="15">
    <source>
        <dbReference type="SAM" id="MobiDB-lite"/>
    </source>
</evidence>
<evidence type="ECO:0000256" key="16">
    <source>
        <dbReference type="SAM" id="Phobius"/>
    </source>
</evidence>
<dbReference type="GO" id="GO:0016020">
    <property type="term" value="C:membrane"/>
    <property type="evidence" value="ECO:0007669"/>
    <property type="project" value="UniProtKB-SubCell"/>
</dbReference>
<feature type="chain" id="PRO_5030549252" description="RING-type E3 ubiquitin transferase" evidence="17">
    <location>
        <begin position="32"/>
        <end position="671"/>
    </location>
</feature>
<dbReference type="OMA" id="ICITEFT"/>
<evidence type="ECO:0000256" key="3">
    <source>
        <dbReference type="ARBA" id="ARBA00004906"/>
    </source>
</evidence>
<dbReference type="EC" id="2.3.2.27" evidence="4"/>
<feature type="domain" description="RING-type" evidence="18">
    <location>
        <begin position="402"/>
        <end position="444"/>
    </location>
</feature>
<dbReference type="Proteomes" id="UP000596660">
    <property type="component" value="Unplaced"/>
</dbReference>
<evidence type="ECO:0000256" key="9">
    <source>
        <dbReference type="ARBA" id="ARBA00022786"/>
    </source>
</evidence>
<keyword evidence="17" id="KW-0732">Signal</keyword>
<keyword evidence="9" id="KW-0833">Ubl conjugation pathway</keyword>
<dbReference type="Gene3D" id="3.30.40.10">
    <property type="entry name" value="Zinc/RING finger domain, C3HC4 (zinc finger)"/>
    <property type="match status" value="2"/>
</dbReference>
<keyword evidence="7" id="KW-0479">Metal-binding</keyword>
<comment type="pathway">
    <text evidence="3">Protein modification; protein ubiquitination.</text>
</comment>
<feature type="signal peptide" evidence="17">
    <location>
        <begin position="1"/>
        <end position="31"/>
    </location>
</feature>
<comment type="catalytic activity">
    <reaction evidence="1">
        <text>S-ubiquitinyl-[E2 ubiquitin-conjugating enzyme]-L-cysteine + [acceptor protein]-L-lysine = [E2 ubiquitin-conjugating enzyme]-L-cysteine + N(6)-ubiquitinyl-[acceptor protein]-L-lysine.</text>
        <dbReference type="EC" id="2.3.2.27"/>
    </reaction>
</comment>
<evidence type="ECO:0000256" key="10">
    <source>
        <dbReference type="ARBA" id="ARBA00022833"/>
    </source>
</evidence>
<dbReference type="PROSITE" id="PS50089">
    <property type="entry name" value="ZF_RING_2"/>
    <property type="match status" value="2"/>
</dbReference>
<evidence type="ECO:0000256" key="8">
    <source>
        <dbReference type="ARBA" id="ARBA00022771"/>
    </source>
</evidence>
<evidence type="ECO:0000256" key="14">
    <source>
        <dbReference type="PROSITE-ProRule" id="PRU00175"/>
    </source>
</evidence>
<feature type="region of interest" description="Disordered" evidence="15">
    <location>
        <begin position="471"/>
        <end position="491"/>
    </location>
</feature>
<dbReference type="PANTHER" id="PTHR14155">
    <property type="entry name" value="RING FINGER DOMAIN-CONTAINING"/>
    <property type="match status" value="1"/>
</dbReference>
<dbReference type="Pfam" id="PF13639">
    <property type="entry name" value="zf-RING_2"/>
    <property type="match status" value="2"/>
</dbReference>
<evidence type="ECO:0000256" key="6">
    <source>
        <dbReference type="ARBA" id="ARBA00022692"/>
    </source>
</evidence>
<comment type="similarity">
    <text evidence="13">Belongs to the RING-type zinc finger family. ATL subfamily.</text>
</comment>
<dbReference type="GO" id="GO:0061630">
    <property type="term" value="F:ubiquitin protein ligase activity"/>
    <property type="evidence" value="ECO:0007669"/>
    <property type="project" value="UniProtKB-EC"/>
</dbReference>
<evidence type="ECO:0000256" key="12">
    <source>
        <dbReference type="ARBA" id="ARBA00023136"/>
    </source>
</evidence>
<evidence type="ECO:0000313" key="19">
    <source>
        <dbReference type="EnsemblPlants" id="AUR62018985-RA:cds"/>
    </source>
</evidence>
<name>A0A803LUU1_CHEQI</name>
<reference evidence="19" key="1">
    <citation type="journal article" date="2017" name="Nature">
        <title>The genome of Chenopodium quinoa.</title>
        <authorList>
            <person name="Jarvis D.E."/>
            <person name="Ho Y.S."/>
            <person name="Lightfoot D.J."/>
            <person name="Schmoeckel S.M."/>
            <person name="Li B."/>
            <person name="Borm T.J.A."/>
            <person name="Ohyanagi H."/>
            <person name="Mineta K."/>
            <person name="Michell C.T."/>
            <person name="Saber N."/>
            <person name="Kharbatia N.M."/>
            <person name="Rupper R.R."/>
            <person name="Sharp A.R."/>
            <person name="Dally N."/>
            <person name="Boughton B.A."/>
            <person name="Woo Y.H."/>
            <person name="Gao G."/>
            <person name="Schijlen E.G.W.M."/>
            <person name="Guo X."/>
            <person name="Momin A.A."/>
            <person name="Negrao S."/>
            <person name="Al-Babili S."/>
            <person name="Gehring C."/>
            <person name="Roessner U."/>
            <person name="Jung C."/>
            <person name="Murphy K."/>
            <person name="Arold S.T."/>
            <person name="Gojobori T."/>
            <person name="van der Linden C.G."/>
            <person name="van Loo E.N."/>
            <person name="Jellen E.N."/>
            <person name="Maughan P.J."/>
            <person name="Tester M."/>
        </authorList>
    </citation>
    <scope>NUCLEOTIDE SEQUENCE [LARGE SCALE GENOMIC DNA]</scope>
    <source>
        <strain evidence="19">cv. PI 614886</strain>
    </source>
</reference>
<dbReference type="FunFam" id="3.30.40.10:FF:000187">
    <property type="entry name" value="E3 ubiquitin-protein ligase ATL6"/>
    <property type="match status" value="2"/>
</dbReference>
<dbReference type="AlphaFoldDB" id="A0A803LUU1"/>
<evidence type="ECO:0000256" key="17">
    <source>
        <dbReference type="SAM" id="SignalP"/>
    </source>
</evidence>
<evidence type="ECO:0000256" key="1">
    <source>
        <dbReference type="ARBA" id="ARBA00000900"/>
    </source>
</evidence>
<evidence type="ECO:0000313" key="20">
    <source>
        <dbReference type="Proteomes" id="UP000596660"/>
    </source>
</evidence>
<keyword evidence="20" id="KW-1185">Reference proteome</keyword>
<dbReference type="InterPro" id="IPR053238">
    <property type="entry name" value="RING-H2_zinc_finger"/>
</dbReference>
<evidence type="ECO:0000256" key="5">
    <source>
        <dbReference type="ARBA" id="ARBA00022679"/>
    </source>
</evidence>
<reference evidence="19" key="2">
    <citation type="submission" date="2021-03" db="UniProtKB">
        <authorList>
            <consortium name="EnsemblPlants"/>
        </authorList>
    </citation>
    <scope>IDENTIFICATION</scope>
</reference>
<feature type="region of interest" description="Disordered" evidence="15">
    <location>
        <begin position="565"/>
        <end position="593"/>
    </location>
</feature>
<keyword evidence="10" id="KW-0862">Zinc</keyword>
<keyword evidence="8 14" id="KW-0863">Zinc-finger</keyword>
<feature type="domain" description="RING-type" evidence="18">
    <location>
        <begin position="132"/>
        <end position="174"/>
    </location>
</feature>
<keyword evidence="11 16" id="KW-1133">Transmembrane helix</keyword>
<dbReference type="GO" id="GO:0008270">
    <property type="term" value="F:zinc ion binding"/>
    <property type="evidence" value="ECO:0007669"/>
    <property type="project" value="UniProtKB-KW"/>
</dbReference>
<dbReference type="SMART" id="SM00184">
    <property type="entry name" value="RING"/>
    <property type="match status" value="2"/>
</dbReference>
<organism evidence="19 20">
    <name type="scientific">Chenopodium quinoa</name>
    <name type="common">Quinoa</name>
    <dbReference type="NCBI Taxonomy" id="63459"/>
    <lineage>
        <taxon>Eukaryota</taxon>
        <taxon>Viridiplantae</taxon>
        <taxon>Streptophyta</taxon>
        <taxon>Embryophyta</taxon>
        <taxon>Tracheophyta</taxon>
        <taxon>Spermatophyta</taxon>
        <taxon>Magnoliopsida</taxon>
        <taxon>eudicotyledons</taxon>
        <taxon>Gunneridae</taxon>
        <taxon>Pentapetalae</taxon>
        <taxon>Caryophyllales</taxon>
        <taxon>Chenopodiaceae</taxon>
        <taxon>Chenopodioideae</taxon>
        <taxon>Atripliceae</taxon>
        <taxon>Chenopodium</taxon>
    </lineage>
</organism>
<dbReference type="SUPFAM" id="SSF57850">
    <property type="entry name" value="RING/U-box"/>
    <property type="match status" value="2"/>
</dbReference>
<keyword evidence="12 16" id="KW-0472">Membrane</keyword>
<keyword evidence="6 16" id="KW-0812">Transmembrane</keyword>
<feature type="region of interest" description="Disordered" evidence="15">
    <location>
        <begin position="193"/>
        <end position="218"/>
    </location>
</feature>
<evidence type="ECO:0000256" key="13">
    <source>
        <dbReference type="ARBA" id="ARBA00024209"/>
    </source>
</evidence>
<feature type="transmembrane region" description="Helical" evidence="16">
    <location>
        <begin position="47"/>
        <end position="69"/>
    </location>
</feature>
<evidence type="ECO:0000259" key="18">
    <source>
        <dbReference type="PROSITE" id="PS50089"/>
    </source>
</evidence>
<protein>
    <recommendedName>
        <fullName evidence="4">RING-type E3 ubiquitin transferase</fullName>
        <ecNumber evidence="4">2.3.2.27</ecNumber>
    </recommendedName>
</protein>
<dbReference type="PANTHER" id="PTHR14155:SF263">
    <property type="entry name" value="E3 UBIQUITIN-PROTEIN LIGASE ATL6"/>
    <property type="match status" value="1"/>
</dbReference>
<feature type="compositionally biased region" description="Polar residues" evidence="15">
    <location>
        <begin position="193"/>
        <end position="213"/>
    </location>
</feature>